<dbReference type="STRING" id="1817893.AUJ66_03565"/>
<keyword evidence="2" id="KW-0378">Hydrolase</keyword>
<dbReference type="InterPro" id="IPR001130">
    <property type="entry name" value="TatD-like"/>
</dbReference>
<dbReference type="GO" id="GO:0005829">
    <property type="term" value="C:cytosol"/>
    <property type="evidence" value="ECO:0007669"/>
    <property type="project" value="TreeGrafter"/>
</dbReference>
<evidence type="ECO:0000256" key="1">
    <source>
        <dbReference type="ARBA" id="ARBA00022723"/>
    </source>
</evidence>
<name>A0A1J4SDB1_9BACT</name>
<evidence type="ECO:0000256" key="2">
    <source>
        <dbReference type="ARBA" id="ARBA00022801"/>
    </source>
</evidence>
<dbReference type="Proteomes" id="UP000182278">
    <property type="component" value="Unassembled WGS sequence"/>
</dbReference>
<feature type="binding site" evidence="3">
    <location>
        <position position="127"/>
    </location>
    <ligand>
        <name>a divalent metal cation</name>
        <dbReference type="ChEBI" id="CHEBI:60240"/>
        <label>2</label>
    </ligand>
</feature>
<dbReference type="Gene3D" id="3.20.20.140">
    <property type="entry name" value="Metal-dependent hydrolases"/>
    <property type="match status" value="1"/>
</dbReference>
<dbReference type="GO" id="GO:0046872">
    <property type="term" value="F:metal ion binding"/>
    <property type="evidence" value="ECO:0007669"/>
    <property type="project" value="UniProtKB-KW"/>
</dbReference>
<dbReference type="InterPro" id="IPR032466">
    <property type="entry name" value="Metal_Hydrolase"/>
</dbReference>
<dbReference type="GO" id="GO:0016788">
    <property type="term" value="F:hydrolase activity, acting on ester bonds"/>
    <property type="evidence" value="ECO:0007669"/>
    <property type="project" value="InterPro"/>
</dbReference>
<evidence type="ECO:0000256" key="3">
    <source>
        <dbReference type="PIRSR" id="PIRSR005902-1"/>
    </source>
</evidence>
<accession>A0A1J4SDB1</accession>
<comment type="caution">
    <text evidence="4">The sequence shown here is derived from an EMBL/GenBank/DDBJ whole genome shotgun (WGS) entry which is preliminary data.</text>
</comment>
<dbReference type="AlphaFoldDB" id="A0A1J4SDB1"/>
<dbReference type="PROSITE" id="PS01091">
    <property type="entry name" value="TATD_3"/>
    <property type="match status" value="1"/>
</dbReference>
<protein>
    <recommendedName>
        <fullName evidence="6">Hydrolase TatD</fullName>
    </recommendedName>
</protein>
<dbReference type="NCBIfam" id="TIGR00010">
    <property type="entry name" value="YchF/TatD family DNA exonuclease"/>
    <property type="match status" value="1"/>
</dbReference>
<reference evidence="4 5" key="1">
    <citation type="journal article" date="2016" name="Environ. Microbiol.">
        <title>Genomic resolution of a cold subsurface aquifer community provides metabolic insights for novel microbes adapted to high CO concentrations.</title>
        <authorList>
            <person name="Probst A.J."/>
            <person name="Castelle C.J."/>
            <person name="Singh A."/>
            <person name="Brown C.T."/>
            <person name="Anantharaman K."/>
            <person name="Sharon I."/>
            <person name="Hug L.A."/>
            <person name="Burstein D."/>
            <person name="Emerson J.B."/>
            <person name="Thomas B.C."/>
            <person name="Banfield J.F."/>
        </authorList>
    </citation>
    <scope>NUCLEOTIDE SEQUENCE [LARGE SCALE GENOMIC DNA]</scope>
    <source>
        <strain evidence="4">CG1_02_38_46</strain>
    </source>
</reference>
<feature type="binding site" evidence="3">
    <location>
        <position position="91"/>
    </location>
    <ligand>
        <name>a divalent metal cation</name>
        <dbReference type="ChEBI" id="CHEBI:60240"/>
        <label>1</label>
    </ligand>
</feature>
<feature type="binding site" evidence="3">
    <location>
        <position position="7"/>
    </location>
    <ligand>
        <name>a divalent metal cation</name>
        <dbReference type="ChEBI" id="CHEBI:60240"/>
        <label>1</label>
    </ligand>
</feature>
<dbReference type="PIRSF" id="PIRSF005902">
    <property type="entry name" value="DNase_TatD"/>
    <property type="match status" value="1"/>
</dbReference>
<sequence length="251" mass="28645">MIDTHAHLTDERYDGDREEVVKRAKETGVKKIICILVEFDERSMQIFNRLLEHDFIFGAVGIHPHDAKDYEKHKDIFLQLLDLPKIVALGETGLDYHYLNSPAQTQKAVFEKQLQIASERNLPVIIHSREALDDAFSIISNSGIKKAVMHCFSGLEEEAKEYLNLGFYISFAGPVTFKNAKKPKEVIKIIPDDRLLLETDCPYLAPQVFRGERNEPSYIKYIYEEAANLKNISVDKLAGIVSENVFKLFGT</sequence>
<gene>
    <name evidence="4" type="ORF">AUJ66_03565</name>
</gene>
<dbReference type="CDD" id="cd01310">
    <property type="entry name" value="TatD_DNAse"/>
    <property type="match status" value="1"/>
</dbReference>
<evidence type="ECO:0008006" key="6">
    <source>
        <dbReference type="Google" id="ProtNLM"/>
    </source>
</evidence>
<evidence type="ECO:0000313" key="4">
    <source>
        <dbReference type="EMBL" id="OIN97395.1"/>
    </source>
</evidence>
<dbReference type="GO" id="GO:0004536">
    <property type="term" value="F:DNA nuclease activity"/>
    <property type="evidence" value="ECO:0007669"/>
    <property type="project" value="InterPro"/>
</dbReference>
<dbReference type="PROSITE" id="PS01090">
    <property type="entry name" value="TATD_2"/>
    <property type="match status" value="1"/>
</dbReference>
<dbReference type="SUPFAM" id="SSF51556">
    <property type="entry name" value="Metallo-dependent hydrolases"/>
    <property type="match status" value="1"/>
</dbReference>
<dbReference type="InterPro" id="IPR018228">
    <property type="entry name" value="DNase_TatD-rel_CS"/>
</dbReference>
<feature type="binding site" evidence="3">
    <location>
        <position position="150"/>
    </location>
    <ligand>
        <name>a divalent metal cation</name>
        <dbReference type="ChEBI" id="CHEBI:60240"/>
        <label>2</label>
    </ligand>
</feature>
<feature type="binding site" evidence="3">
    <location>
        <position position="5"/>
    </location>
    <ligand>
        <name>a divalent metal cation</name>
        <dbReference type="ChEBI" id="CHEBI:60240"/>
        <label>1</label>
    </ligand>
</feature>
<feature type="binding site" evidence="3">
    <location>
        <position position="200"/>
    </location>
    <ligand>
        <name>a divalent metal cation</name>
        <dbReference type="ChEBI" id="CHEBI:60240"/>
        <label>1</label>
    </ligand>
</feature>
<organism evidence="4 5">
    <name type="scientific">Candidatus Desantisbacteria bacterium CG1_02_38_46</name>
    <dbReference type="NCBI Taxonomy" id="1817893"/>
    <lineage>
        <taxon>Bacteria</taxon>
        <taxon>Candidatus Desantisiibacteriota</taxon>
    </lineage>
</organism>
<keyword evidence="1 3" id="KW-0479">Metal-binding</keyword>
<dbReference type="EMBL" id="MNUO01000050">
    <property type="protein sequence ID" value="OIN97395.1"/>
    <property type="molecule type" value="Genomic_DNA"/>
</dbReference>
<proteinExistence type="predicted"/>
<evidence type="ECO:0000313" key="5">
    <source>
        <dbReference type="Proteomes" id="UP000182278"/>
    </source>
</evidence>
<dbReference type="Pfam" id="PF01026">
    <property type="entry name" value="TatD_DNase"/>
    <property type="match status" value="1"/>
</dbReference>
<dbReference type="PANTHER" id="PTHR46124">
    <property type="entry name" value="D-AMINOACYL-TRNA DEACYLASE"/>
    <property type="match status" value="1"/>
</dbReference>
<dbReference type="FunFam" id="3.20.20.140:FF:000005">
    <property type="entry name" value="TatD family hydrolase"/>
    <property type="match status" value="1"/>
</dbReference>
<dbReference type="PANTHER" id="PTHR46124:SF2">
    <property type="entry name" value="D-AMINOACYL-TRNA DEACYLASE"/>
    <property type="match status" value="1"/>
</dbReference>
<dbReference type="InterPro" id="IPR015991">
    <property type="entry name" value="TatD/YcfH-like"/>
</dbReference>